<reference evidence="1" key="2">
    <citation type="submission" date="2020-11" db="EMBL/GenBank/DDBJ databases">
        <authorList>
            <person name="McCartney M.A."/>
            <person name="Auch B."/>
            <person name="Kono T."/>
            <person name="Mallez S."/>
            <person name="Becker A."/>
            <person name="Gohl D.M."/>
            <person name="Silverstein K.A.T."/>
            <person name="Koren S."/>
            <person name="Bechman K.B."/>
            <person name="Herman A."/>
            <person name="Abrahante J.E."/>
            <person name="Garbe J."/>
        </authorList>
    </citation>
    <scope>NUCLEOTIDE SEQUENCE</scope>
    <source>
        <strain evidence="1">Duluth1</strain>
        <tissue evidence="1">Whole animal</tissue>
    </source>
</reference>
<name>A0A9D4K097_DREPO</name>
<evidence type="ECO:0000313" key="2">
    <source>
        <dbReference type="Proteomes" id="UP000828390"/>
    </source>
</evidence>
<gene>
    <name evidence="1" type="ORF">DPMN_102882</name>
</gene>
<proteinExistence type="predicted"/>
<dbReference type="AlphaFoldDB" id="A0A9D4K097"/>
<organism evidence="1 2">
    <name type="scientific">Dreissena polymorpha</name>
    <name type="common">Zebra mussel</name>
    <name type="synonym">Mytilus polymorpha</name>
    <dbReference type="NCBI Taxonomy" id="45954"/>
    <lineage>
        <taxon>Eukaryota</taxon>
        <taxon>Metazoa</taxon>
        <taxon>Spiralia</taxon>
        <taxon>Lophotrochozoa</taxon>
        <taxon>Mollusca</taxon>
        <taxon>Bivalvia</taxon>
        <taxon>Autobranchia</taxon>
        <taxon>Heteroconchia</taxon>
        <taxon>Euheterodonta</taxon>
        <taxon>Imparidentia</taxon>
        <taxon>Neoheterodontei</taxon>
        <taxon>Myida</taxon>
        <taxon>Dreissenoidea</taxon>
        <taxon>Dreissenidae</taxon>
        <taxon>Dreissena</taxon>
    </lineage>
</organism>
<dbReference type="EMBL" id="JAIWYP010000004">
    <property type="protein sequence ID" value="KAH3829654.1"/>
    <property type="molecule type" value="Genomic_DNA"/>
</dbReference>
<keyword evidence="2" id="KW-1185">Reference proteome</keyword>
<comment type="caution">
    <text evidence="1">The sequence shown here is derived from an EMBL/GenBank/DDBJ whole genome shotgun (WGS) entry which is preliminary data.</text>
</comment>
<reference evidence="1" key="1">
    <citation type="journal article" date="2019" name="bioRxiv">
        <title>The Genome of the Zebra Mussel, Dreissena polymorpha: A Resource for Invasive Species Research.</title>
        <authorList>
            <person name="McCartney M.A."/>
            <person name="Auch B."/>
            <person name="Kono T."/>
            <person name="Mallez S."/>
            <person name="Zhang Y."/>
            <person name="Obille A."/>
            <person name="Becker A."/>
            <person name="Abrahante J.E."/>
            <person name="Garbe J."/>
            <person name="Badalamenti J.P."/>
            <person name="Herman A."/>
            <person name="Mangelson H."/>
            <person name="Liachko I."/>
            <person name="Sullivan S."/>
            <person name="Sone E.D."/>
            <person name="Koren S."/>
            <person name="Silverstein K.A.T."/>
            <person name="Beckman K.B."/>
            <person name="Gohl D.M."/>
        </authorList>
    </citation>
    <scope>NUCLEOTIDE SEQUENCE</scope>
    <source>
        <strain evidence="1">Duluth1</strain>
        <tissue evidence="1">Whole animal</tissue>
    </source>
</reference>
<accession>A0A9D4K097</accession>
<protein>
    <submittedName>
        <fullName evidence="1">Uncharacterized protein</fullName>
    </submittedName>
</protein>
<dbReference type="Proteomes" id="UP000828390">
    <property type="component" value="Unassembled WGS sequence"/>
</dbReference>
<evidence type="ECO:0000313" key="1">
    <source>
        <dbReference type="EMBL" id="KAH3829654.1"/>
    </source>
</evidence>
<sequence length="56" mass="6105">MLSYVSVGPEPHHAVVRYCAVRRDTEELLHGTGATKHAGTVFGHLDPFSSSSIHVF</sequence>